<dbReference type="EC" id="2.6.1.102" evidence="2"/>
<name>A0ABS4NDY3_9THEO</name>
<dbReference type="InterPro" id="IPR015424">
    <property type="entry name" value="PyrdxlP-dep_Trfase"/>
</dbReference>
<comment type="similarity">
    <text evidence="1">Belongs to the DegT/DnrJ/EryC1 family.</text>
</comment>
<dbReference type="GO" id="GO:0102933">
    <property type="term" value="F:GDP-4-dehydro-6-deoxy-D-mannose-4-aminotransferase activity"/>
    <property type="evidence" value="ECO:0007669"/>
    <property type="project" value="UniProtKB-EC"/>
</dbReference>
<gene>
    <name evidence="2" type="ORF">J2Z80_001414</name>
</gene>
<dbReference type="Pfam" id="PF01041">
    <property type="entry name" value="DegT_DnrJ_EryC1"/>
    <property type="match status" value="1"/>
</dbReference>
<keyword evidence="1" id="KW-0663">Pyridoxal phosphate</keyword>
<dbReference type="Gene3D" id="3.40.640.10">
    <property type="entry name" value="Type I PLP-dependent aspartate aminotransferase-like (Major domain)"/>
    <property type="match status" value="1"/>
</dbReference>
<reference evidence="2" key="1">
    <citation type="submission" date="2021-03" db="EMBL/GenBank/DDBJ databases">
        <title>Genomic Encyclopedia of Type Strains, Phase IV (KMG-IV): sequencing the most valuable type-strain genomes for metagenomic binning, comparative biology and taxonomic classification.</title>
        <authorList>
            <person name="Goeker M."/>
        </authorList>
    </citation>
    <scope>NUCLEOTIDE SEQUENCE</scope>
    <source>
        <strain evidence="2">DSM 101588</strain>
    </source>
</reference>
<organism evidence="2 3">
    <name type="scientific">Thermoanaerobacterium butyriciformans</name>
    <dbReference type="NCBI Taxonomy" id="1702242"/>
    <lineage>
        <taxon>Bacteria</taxon>
        <taxon>Bacillati</taxon>
        <taxon>Bacillota</taxon>
        <taxon>Clostridia</taxon>
        <taxon>Thermoanaerobacterales</taxon>
        <taxon>Thermoanaerobacteraceae</taxon>
        <taxon>Thermoanaerobacterium</taxon>
    </lineage>
</organism>
<dbReference type="NCBIfam" id="TIGR04181">
    <property type="entry name" value="NHT_00031"/>
    <property type="match status" value="1"/>
</dbReference>
<evidence type="ECO:0000313" key="2">
    <source>
        <dbReference type="EMBL" id="MBP2071893.1"/>
    </source>
</evidence>
<dbReference type="InterPro" id="IPR015422">
    <property type="entry name" value="PyrdxlP-dep_Trfase_small"/>
</dbReference>
<evidence type="ECO:0000256" key="1">
    <source>
        <dbReference type="RuleBase" id="RU004508"/>
    </source>
</evidence>
<dbReference type="SUPFAM" id="SSF53383">
    <property type="entry name" value="PLP-dependent transferases"/>
    <property type="match status" value="1"/>
</dbReference>
<dbReference type="InterPro" id="IPR000653">
    <property type="entry name" value="DegT/StrS_aminotransferase"/>
</dbReference>
<dbReference type="Proteomes" id="UP001166402">
    <property type="component" value="Unassembled WGS sequence"/>
</dbReference>
<dbReference type="InterPro" id="IPR015421">
    <property type="entry name" value="PyrdxlP-dep_Trfase_major"/>
</dbReference>
<dbReference type="EMBL" id="JAGGLT010000013">
    <property type="protein sequence ID" value="MBP2071893.1"/>
    <property type="molecule type" value="Genomic_DNA"/>
</dbReference>
<dbReference type="Gene3D" id="3.90.1150.10">
    <property type="entry name" value="Aspartate Aminotransferase, domain 1"/>
    <property type="match status" value="1"/>
</dbReference>
<keyword evidence="3" id="KW-1185">Reference proteome</keyword>
<dbReference type="PIRSF" id="PIRSF000390">
    <property type="entry name" value="PLP_StrS"/>
    <property type="match status" value="1"/>
</dbReference>
<proteinExistence type="inferred from homology"/>
<keyword evidence="2" id="KW-0032">Aminotransferase</keyword>
<dbReference type="PANTHER" id="PTHR30244:SF34">
    <property type="entry name" value="DTDP-4-AMINO-4,6-DIDEOXYGALACTOSE TRANSAMINASE"/>
    <property type="match status" value="1"/>
</dbReference>
<dbReference type="CDD" id="cd00616">
    <property type="entry name" value="AHBA_syn"/>
    <property type="match status" value="1"/>
</dbReference>
<protein>
    <submittedName>
        <fullName evidence="2">Perosamine synthetase</fullName>
        <ecNumber evidence="2">2.6.1.102</ecNumber>
    </submittedName>
</protein>
<comment type="caution">
    <text evidence="2">The sequence shown here is derived from an EMBL/GenBank/DDBJ whole genome shotgun (WGS) entry which is preliminary data.</text>
</comment>
<dbReference type="PANTHER" id="PTHR30244">
    <property type="entry name" value="TRANSAMINASE"/>
    <property type="match status" value="1"/>
</dbReference>
<sequence>MYNIQLDSPNLGDKEKDYLVKCIESGYVSTAGPFVPEFERRFAEFLNVNHCVSVQSGTAALHMALYELGIKDGDEVIVPAITFVATVNPIVYCGATPVFVDVDKDTWNIEPREIEKAITPKTKAIIPVHLYGNPCDMDKIMKIAMENNIYVIEDATESLGASYKGSMTGTIGHTGCFSFNGNKVITTGGGGMISLNNGEWASHIKFLVNQARDMAQGYYHTEIGFNYRMTNLEASLGIAQLERLSEFLKKKRMYFEIYKEIFNGIEEISLQKEYESAESSAWLPSVKIDCKKVGMAIPQIQDELKRRGIPTRRIFNPIVDFPPYKKYKKGSYSNSYEIYENGLNLPGSTLNTYEDIKYVAKTLLDILGIKKR</sequence>
<dbReference type="InterPro" id="IPR026385">
    <property type="entry name" value="LegC-like"/>
</dbReference>
<evidence type="ECO:0000313" key="3">
    <source>
        <dbReference type="Proteomes" id="UP001166402"/>
    </source>
</evidence>
<keyword evidence="2" id="KW-0808">Transferase</keyword>
<accession>A0ABS4NDY3</accession>
<dbReference type="RefSeq" id="WP_209453746.1">
    <property type="nucleotide sequence ID" value="NZ_JAGGLT010000013.1"/>
</dbReference>